<proteinExistence type="inferred from homology"/>
<dbReference type="GO" id="GO:0005886">
    <property type="term" value="C:plasma membrane"/>
    <property type="evidence" value="ECO:0007669"/>
    <property type="project" value="UniProtKB-SubCell"/>
</dbReference>
<keyword evidence="9" id="KW-0807">Transducer</keyword>
<sequence>MTKVSSYQRATIRPRPHGCLWQRAWSFVMVVLYCGISFGIDDVKGTVLCPPEEAVEISAGTLNDDGSIEHDGVLYALGQHFYNGSTVLGCVCLVRQCVRICCPELPEYLPGTSCKMGALNVNFSTPLDDGTEGFRMVNLLEDSKYHFLYTKPKCVLLTLYEDEYVLRADGQLAYGPSLFPYRQFCLQEFDTSALAGYCETVDALAPHRWYSIGIIVSLPFLVATFVVYALLPEMQNIPGKSLMCYVAALTVGYLLVALMRFNVYGYQTGWCIGTGYVVYCALLASFFWLNVMAFDIFWTFGGSRGRTSERRKFLYYSLYAWGFPLALVGWAVLVDHTDFLHHSMRPQFGYPRCFFRGDMLIGFVYMYLPMALLVGANVVFFAVTAFRIYRMEQATASALSGDSRRHTKYAKDSYRFSLYLRLFIIMGVTWTVEFITWLIGETTVLIYLVDICNCMTGILIFILFVWKQKVKDLLLKRFGRQPAAPYRDPNTNSTITATRTTDVKLNADHDVPLTGMTHVN</sequence>
<keyword evidence="7 10" id="KW-0472">Membrane</keyword>
<dbReference type="InterPro" id="IPR051384">
    <property type="entry name" value="Mth_GPCR"/>
</dbReference>
<dbReference type="Pfam" id="PF06652">
    <property type="entry name" value="Methuselah_N"/>
    <property type="match status" value="1"/>
</dbReference>
<evidence type="ECO:0000256" key="7">
    <source>
        <dbReference type="ARBA" id="ARBA00023136"/>
    </source>
</evidence>
<keyword evidence="13" id="KW-1185">Reference proteome</keyword>
<dbReference type="InterPro" id="IPR017981">
    <property type="entry name" value="GPCR_2-like_7TM"/>
</dbReference>
<feature type="domain" description="G-protein coupled receptors family 2 profile 2" evidence="11">
    <location>
        <begin position="206"/>
        <end position="468"/>
    </location>
</feature>
<dbReference type="PANTHER" id="PTHR47154">
    <property type="entry name" value="G-PROTEIN COUPLED RECEPTOR MTH-RELATED"/>
    <property type="match status" value="1"/>
</dbReference>
<dbReference type="GO" id="GO:0008528">
    <property type="term" value="F:G protein-coupled peptide receptor activity"/>
    <property type="evidence" value="ECO:0007669"/>
    <property type="project" value="TreeGrafter"/>
</dbReference>
<accession>A0AAG5D775</accession>
<dbReference type="PANTHER" id="PTHR47154:SF2">
    <property type="entry name" value="G-PROTEIN COUPLED RECEPTOR MTH-RELATED"/>
    <property type="match status" value="1"/>
</dbReference>
<dbReference type="EnsemblMetazoa" id="ENSAATROPT007476">
    <property type="protein sequence ID" value="ENSAATROPP006699"/>
    <property type="gene ID" value="ENSAATROPG006085"/>
</dbReference>
<feature type="transmembrane region" description="Helical" evidence="10">
    <location>
        <begin position="276"/>
        <end position="301"/>
    </location>
</feature>
<evidence type="ECO:0000256" key="1">
    <source>
        <dbReference type="ARBA" id="ARBA00004651"/>
    </source>
</evidence>
<reference evidence="12" key="1">
    <citation type="submission" date="2024-04" db="UniProtKB">
        <authorList>
            <consortium name="EnsemblMetazoa"/>
        </authorList>
    </citation>
    <scope>IDENTIFICATION</scope>
    <source>
        <strain evidence="12">EBRO</strain>
    </source>
</reference>
<feature type="transmembrane region" description="Helical" evidence="10">
    <location>
        <begin position="313"/>
        <end position="333"/>
    </location>
</feature>
<keyword evidence="3" id="KW-1003">Cell membrane</keyword>
<evidence type="ECO:0000256" key="3">
    <source>
        <dbReference type="ARBA" id="ARBA00022475"/>
    </source>
</evidence>
<dbReference type="InterPro" id="IPR036272">
    <property type="entry name" value="Methuselah_N_sf"/>
</dbReference>
<keyword evidence="5 10" id="KW-1133">Transmembrane helix</keyword>
<feature type="transmembrane region" description="Helical" evidence="10">
    <location>
        <begin position="445"/>
        <end position="466"/>
    </location>
</feature>
<evidence type="ECO:0000256" key="9">
    <source>
        <dbReference type="ARBA" id="ARBA00023224"/>
    </source>
</evidence>
<keyword evidence="4 10" id="KW-0812">Transmembrane</keyword>
<feature type="transmembrane region" description="Helical" evidence="10">
    <location>
        <begin position="20"/>
        <end position="40"/>
    </location>
</feature>
<dbReference type="Proteomes" id="UP000075880">
    <property type="component" value="Unassembled WGS sequence"/>
</dbReference>
<organism evidence="12 13">
    <name type="scientific">Anopheles atroparvus</name>
    <name type="common">European mosquito</name>
    <dbReference type="NCBI Taxonomy" id="41427"/>
    <lineage>
        <taxon>Eukaryota</taxon>
        <taxon>Metazoa</taxon>
        <taxon>Ecdysozoa</taxon>
        <taxon>Arthropoda</taxon>
        <taxon>Hexapoda</taxon>
        <taxon>Insecta</taxon>
        <taxon>Pterygota</taxon>
        <taxon>Neoptera</taxon>
        <taxon>Endopterygota</taxon>
        <taxon>Diptera</taxon>
        <taxon>Nematocera</taxon>
        <taxon>Culicoidea</taxon>
        <taxon>Culicidae</taxon>
        <taxon>Anophelinae</taxon>
        <taxon>Anopheles</taxon>
    </lineage>
</organism>
<protein>
    <recommendedName>
        <fullName evidence="11">G-protein coupled receptors family 2 profile 2 domain-containing protein</fullName>
    </recommendedName>
</protein>
<feature type="transmembrane region" description="Helical" evidence="10">
    <location>
        <begin position="364"/>
        <end position="386"/>
    </location>
</feature>
<dbReference type="AlphaFoldDB" id="A0AAG5D775"/>
<dbReference type="Pfam" id="PF00002">
    <property type="entry name" value="7tm_2"/>
    <property type="match status" value="1"/>
</dbReference>
<keyword evidence="8" id="KW-0675">Receptor</keyword>
<comment type="similarity">
    <text evidence="2">Belongs to the G-protein coupled receptor 2 family. Mth subfamily.</text>
</comment>
<evidence type="ECO:0000256" key="6">
    <source>
        <dbReference type="ARBA" id="ARBA00023040"/>
    </source>
</evidence>
<dbReference type="GO" id="GO:0007166">
    <property type="term" value="P:cell surface receptor signaling pathway"/>
    <property type="evidence" value="ECO:0007669"/>
    <property type="project" value="InterPro"/>
</dbReference>
<evidence type="ECO:0000313" key="13">
    <source>
        <dbReference type="Proteomes" id="UP000075880"/>
    </source>
</evidence>
<feature type="transmembrane region" description="Helical" evidence="10">
    <location>
        <begin position="209"/>
        <end position="231"/>
    </location>
</feature>
<evidence type="ECO:0000256" key="2">
    <source>
        <dbReference type="ARBA" id="ARBA00008979"/>
    </source>
</evidence>
<dbReference type="Gene3D" id="1.20.1070.10">
    <property type="entry name" value="Rhodopsin 7-helix transmembrane proteins"/>
    <property type="match status" value="1"/>
</dbReference>
<feature type="transmembrane region" description="Helical" evidence="10">
    <location>
        <begin position="243"/>
        <end position="264"/>
    </location>
</feature>
<dbReference type="InterPro" id="IPR010596">
    <property type="entry name" value="Methuselah_N_dom"/>
</dbReference>
<dbReference type="PROSITE" id="PS50261">
    <property type="entry name" value="G_PROTEIN_RECEP_F2_4"/>
    <property type="match status" value="1"/>
</dbReference>
<evidence type="ECO:0000256" key="4">
    <source>
        <dbReference type="ARBA" id="ARBA00022692"/>
    </source>
</evidence>
<comment type="subcellular location">
    <subcellularLocation>
        <location evidence="1">Cell membrane</location>
        <topology evidence="1">Multi-pass membrane protein</topology>
    </subcellularLocation>
</comment>
<dbReference type="InterPro" id="IPR000832">
    <property type="entry name" value="GPCR_2_secretin-like"/>
</dbReference>
<feature type="transmembrane region" description="Helical" evidence="10">
    <location>
        <begin position="418"/>
        <end position="439"/>
    </location>
</feature>
<dbReference type="SUPFAM" id="SSF63877">
    <property type="entry name" value="Methuselah ectodomain"/>
    <property type="match status" value="1"/>
</dbReference>
<evidence type="ECO:0000313" key="12">
    <source>
        <dbReference type="EnsemblMetazoa" id="ENSAATROPP006699"/>
    </source>
</evidence>
<evidence type="ECO:0000259" key="11">
    <source>
        <dbReference type="PROSITE" id="PS50261"/>
    </source>
</evidence>
<dbReference type="CDD" id="cd15039">
    <property type="entry name" value="7tmB3_Methuselah-like"/>
    <property type="match status" value="1"/>
</dbReference>
<evidence type="ECO:0000256" key="10">
    <source>
        <dbReference type="SAM" id="Phobius"/>
    </source>
</evidence>
<name>A0AAG5D775_ANOAO</name>
<keyword evidence="6" id="KW-0297">G-protein coupled receptor</keyword>
<evidence type="ECO:0000256" key="8">
    <source>
        <dbReference type="ARBA" id="ARBA00023170"/>
    </source>
</evidence>
<evidence type="ECO:0000256" key="5">
    <source>
        <dbReference type="ARBA" id="ARBA00022989"/>
    </source>
</evidence>